<dbReference type="GO" id="GO:0016020">
    <property type="term" value="C:membrane"/>
    <property type="evidence" value="ECO:0007669"/>
    <property type="project" value="UniProtKB-SubCell"/>
</dbReference>
<dbReference type="AlphaFoldDB" id="A0A2J6RX20"/>
<protein>
    <recommendedName>
        <fullName evidence="8">Mg2+ transporter protein, CorA-like/Zinc transport protein ZntB</fullName>
    </recommendedName>
</protein>
<evidence type="ECO:0000256" key="1">
    <source>
        <dbReference type="ARBA" id="ARBA00004141"/>
    </source>
</evidence>
<dbReference type="OrthoDB" id="2830640at2759"/>
<dbReference type="SUPFAM" id="SSF144083">
    <property type="entry name" value="Magnesium transport protein CorA, transmembrane region"/>
    <property type="match status" value="1"/>
</dbReference>
<keyword evidence="3 5" id="KW-1133">Transmembrane helix</keyword>
<sequence length="403" mass="45735">MPVLTKCATASDVDKALQKSLRYLACGGPAGVDAPLATLAPRTRLMSMVTVLVIVKPPHSSAFGLSSANELFDTWFRFLVKQAFETVPQGEKDYVWYKFNIFTCWNLNTNRSIILVFDLRPAIKGRLPSPLLDSIEMGDMIDPYWIHAIFADELVRLQDEAVWGIRNLVRKIEVNRTTSTAPNPNYPALHDIARHAIHISETLDTGVKTIEMMMSEHDQFLADRENADRNSKKTGKRIQKRISFHHLMLSSLRSRSLSTKERLLNEIQLAYNVVAQYDSQISVEIGRAAHADSAAMKTIAFLTLTFFPATFISAIFSMSFFNYNPESDEWTVSKEFWIYWVVAIPITCITALMWSSWHKLFPMKQIGDGVLQPRGEHMAKHNMQSMAVKLRAKFKDSNVGSRV</sequence>
<dbReference type="Proteomes" id="UP000235786">
    <property type="component" value="Unassembled WGS sequence"/>
</dbReference>
<feature type="transmembrane region" description="Helical" evidence="5">
    <location>
        <begin position="336"/>
        <end position="354"/>
    </location>
</feature>
<dbReference type="STRING" id="1149755.A0A2J6RX20"/>
<evidence type="ECO:0000256" key="3">
    <source>
        <dbReference type="ARBA" id="ARBA00022989"/>
    </source>
</evidence>
<evidence type="ECO:0000256" key="4">
    <source>
        <dbReference type="ARBA" id="ARBA00023136"/>
    </source>
</evidence>
<reference evidence="6 7" key="1">
    <citation type="submission" date="2016-04" db="EMBL/GenBank/DDBJ databases">
        <title>A degradative enzymes factory behind the ericoid mycorrhizal symbiosis.</title>
        <authorList>
            <consortium name="DOE Joint Genome Institute"/>
            <person name="Martino E."/>
            <person name="Morin E."/>
            <person name="Grelet G."/>
            <person name="Kuo A."/>
            <person name="Kohler A."/>
            <person name="Daghino S."/>
            <person name="Barry K."/>
            <person name="Choi C."/>
            <person name="Cichocki N."/>
            <person name="Clum A."/>
            <person name="Copeland A."/>
            <person name="Hainaut M."/>
            <person name="Haridas S."/>
            <person name="Labutti K."/>
            <person name="Lindquist E."/>
            <person name="Lipzen A."/>
            <person name="Khouja H.-R."/>
            <person name="Murat C."/>
            <person name="Ohm R."/>
            <person name="Olson A."/>
            <person name="Spatafora J."/>
            <person name="Veneault-Fourrey C."/>
            <person name="Henrissat B."/>
            <person name="Grigoriev I."/>
            <person name="Martin F."/>
            <person name="Perotto S."/>
        </authorList>
    </citation>
    <scope>NUCLEOTIDE SEQUENCE [LARGE SCALE GENOMIC DNA]</scope>
    <source>
        <strain evidence="6 7">F</strain>
    </source>
</reference>
<evidence type="ECO:0000256" key="2">
    <source>
        <dbReference type="ARBA" id="ARBA00022692"/>
    </source>
</evidence>
<proteinExistence type="predicted"/>
<evidence type="ECO:0000313" key="7">
    <source>
        <dbReference type="Proteomes" id="UP000235786"/>
    </source>
</evidence>
<evidence type="ECO:0000313" key="6">
    <source>
        <dbReference type="EMBL" id="PMD43054.1"/>
    </source>
</evidence>
<keyword evidence="7" id="KW-1185">Reference proteome</keyword>
<keyword evidence="4 5" id="KW-0472">Membrane</keyword>
<dbReference type="EMBL" id="KZ613942">
    <property type="protein sequence ID" value="PMD43054.1"/>
    <property type="molecule type" value="Genomic_DNA"/>
</dbReference>
<evidence type="ECO:0000256" key="5">
    <source>
        <dbReference type="SAM" id="Phobius"/>
    </source>
</evidence>
<dbReference type="InterPro" id="IPR045863">
    <property type="entry name" value="CorA_TM1_TM2"/>
</dbReference>
<feature type="transmembrane region" description="Helical" evidence="5">
    <location>
        <begin position="299"/>
        <end position="321"/>
    </location>
</feature>
<keyword evidence="2 5" id="KW-0812">Transmembrane</keyword>
<name>A0A2J6RX20_HYAVF</name>
<gene>
    <name evidence="6" type="ORF">L207DRAFT_631217</name>
</gene>
<comment type="subcellular location">
    <subcellularLocation>
        <location evidence="1">Membrane</location>
        <topology evidence="1">Multi-pass membrane protein</topology>
    </subcellularLocation>
</comment>
<dbReference type="Gene3D" id="1.20.58.340">
    <property type="entry name" value="Magnesium transport protein CorA, transmembrane region"/>
    <property type="match status" value="1"/>
</dbReference>
<accession>A0A2J6RX20</accession>
<organism evidence="6 7">
    <name type="scientific">Hyaloscypha variabilis (strain UAMH 11265 / GT02V1 / F)</name>
    <name type="common">Meliniomyces variabilis</name>
    <dbReference type="NCBI Taxonomy" id="1149755"/>
    <lineage>
        <taxon>Eukaryota</taxon>
        <taxon>Fungi</taxon>
        <taxon>Dikarya</taxon>
        <taxon>Ascomycota</taxon>
        <taxon>Pezizomycotina</taxon>
        <taxon>Leotiomycetes</taxon>
        <taxon>Helotiales</taxon>
        <taxon>Hyaloscyphaceae</taxon>
        <taxon>Hyaloscypha</taxon>
        <taxon>Hyaloscypha variabilis</taxon>
    </lineage>
</organism>
<evidence type="ECO:0008006" key="8">
    <source>
        <dbReference type="Google" id="ProtNLM"/>
    </source>
</evidence>